<dbReference type="Gene3D" id="2.70.70.10">
    <property type="entry name" value="Glucose Permease (Domain IIA)"/>
    <property type="match status" value="1"/>
</dbReference>
<dbReference type="PROSITE" id="PS51257">
    <property type="entry name" value="PROKAR_LIPOPROTEIN"/>
    <property type="match status" value="1"/>
</dbReference>
<evidence type="ECO:0000259" key="2">
    <source>
        <dbReference type="Pfam" id="PF01551"/>
    </source>
</evidence>
<dbReference type="RefSeq" id="WP_099641415.1">
    <property type="nucleotide sequence ID" value="NZ_NKHF01000029.1"/>
</dbReference>
<gene>
    <name evidence="3" type="ORF">CEX98_07130</name>
</gene>
<evidence type="ECO:0000313" key="4">
    <source>
        <dbReference type="Proteomes" id="UP000228621"/>
    </source>
</evidence>
<organism evidence="3 4">
    <name type="scientific">Pseudoalteromonas piscicida</name>
    <dbReference type="NCBI Taxonomy" id="43662"/>
    <lineage>
        <taxon>Bacteria</taxon>
        <taxon>Pseudomonadati</taxon>
        <taxon>Pseudomonadota</taxon>
        <taxon>Gammaproteobacteria</taxon>
        <taxon>Alteromonadales</taxon>
        <taxon>Pseudoalteromonadaceae</taxon>
        <taxon>Pseudoalteromonas</taxon>
    </lineage>
</organism>
<dbReference type="InterPro" id="IPR016047">
    <property type="entry name" value="M23ase_b-sheet_dom"/>
</dbReference>
<dbReference type="Pfam" id="PF01551">
    <property type="entry name" value="Peptidase_M23"/>
    <property type="match status" value="1"/>
</dbReference>
<dbReference type="CDD" id="cd12797">
    <property type="entry name" value="M23_peptidase"/>
    <property type="match status" value="1"/>
</dbReference>
<dbReference type="EMBL" id="NKHF01000029">
    <property type="protein sequence ID" value="PCK32493.1"/>
    <property type="molecule type" value="Genomic_DNA"/>
</dbReference>
<feature type="domain" description="M23ase beta-sheet core" evidence="2">
    <location>
        <begin position="118"/>
        <end position="208"/>
    </location>
</feature>
<reference evidence="4" key="1">
    <citation type="journal article" date="2019" name="Genome Announc.">
        <title>Draft Genome Sequence of Pseudoalteromonas piscicida Strain 36Y ROTHPW, an Hypersaline Seawater Isolate from the South Coast of Sonora, Mexico.</title>
        <authorList>
            <person name="Sanchez-Diaz R."/>
            <person name="Molina-Garza Z.J."/>
            <person name="Cruz-Suarez L.E."/>
            <person name="Selvin J."/>
            <person name="Kiran G.S."/>
            <person name="Ibarra-Gamez J.C."/>
            <person name="Gomez-Gil B."/>
            <person name="Galaviz-Silva L."/>
        </authorList>
    </citation>
    <scope>NUCLEOTIDE SEQUENCE [LARGE SCALE GENOMIC DNA]</scope>
    <source>
        <strain evidence="4">36Y_RITHPW</strain>
    </source>
</reference>
<sequence length="596" mass="65643">MPKSFKSTIPVVLFSFLVGCGSGSDKASSANDNASKEQSNSGDNNGNSVDSPGGGATSNFTAKLGVAIDGNSDRIEDMRKMAKIIYAENDNISGTLNFDYKHGNSVGYYVKNENDGLIHTGIDIQSDEKENAVKIGSLVNGEVVGIVDSFGAVIVQTLIGETPYHISFLHLDNIQVNVGDEVKQGQILGDESDTSLYDTSQHLHIEVFTPCMETIQNEVLDVDPRAVTWKYAIDPISIVDDLTEKGSHKVSHKTYFIDVGFANNDDFEPGVNNTLKGCVFNSGGFEDNITFQILDEDNEVLSTESYNLKKANNLFSSDTVADLTDYKFGTEAEFMEGGTASKLSITLQQRNALKTTYELDVKALPSSEDHSTKIELGLAGSYYYFSDSVSINGCIEDPDGIESITLKLYDANNKTWLEPYTRGIGQEDTLDSLASCSEEKDNSISLNSVKYKSPYNLPMGDYSLYMEVVDTKGIVTDSQSHSFKVINSVAKVEHVDGNAKSGASNKFVIKRIENDENYHQIVNLPQSCLRFDINGNVKIIYGNFEQAEDLGIYRQYFTTYYSAKEVPKGLHNFEFYSQCEKTHPKVTLASGTFMFE</sequence>
<name>A0A2A5JSQ3_PSEO7</name>
<dbReference type="OrthoDB" id="9809488at2"/>
<accession>A0A2A5JSQ3</accession>
<dbReference type="SUPFAM" id="SSF51261">
    <property type="entry name" value="Duplicated hybrid motif"/>
    <property type="match status" value="1"/>
</dbReference>
<evidence type="ECO:0000256" key="1">
    <source>
        <dbReference type="SAM" id="MobiDB-lite"/>
    </source>
</evidence>
<dbReference type="Proteomes" id="UP000228621">
    <property type="component" value="Unassembled WGS sequence"/>
</dbReference>
<dbReference type="InterPro" id="IPR011055">
    <property type="entry name" value="Dup_hybrid_motif"/>
</dbReference>
<feature type="region of interest" description="Disordered" evidence="1">
    <location>
        <begin position="27"/>
        <end position="56"/>
    </location>
</feature>
<proteinExistence type="predicted"/>
<protein>
    <recommendedName>
        <fullName evidence="2">M23ase beta-sheet core domain-containing protein</fullName>
    </recommendedName>
</protein>
<feature type="compositionally biased region" description="Low complexity" evidence="1">
    <location>
        <begin position="39"/>
        <end position="51"/>
    </location>
</feature>
<evidence type="ECO:0000313" key="3">
    <source>
        <dbReference type="EMBL" id="PCK32493.1"/>
    </source>
</evidence>
<comment type="caution">
    <text evidence="3">The sequence shown here is derived from an EMBL/GenBank/DDBJ whole genome shotgun (WGS) entry which is preliminary data.</text>
</comment>
<dbReference type="AlphaFoldDB" id="A0A2A5JSQ3"/>
<keyword evidence="4" id="KW-1185">Reference proteome</keyword>